<evidence type="ECO:0000313" key="4">
    <source>
        <dbReference type="Proteomes" id="UP001164693"/>
    </source>
</evidence>
<keyword evidence="1" id="KW-0677">Repeat</keyword>
<dbReference type="EMBL" id="CP097463">
    <property type="protein sequence ID" value="WAX59165.1"/>
    <property type="molecule type" value="Genomic_DNA"/>
</dbReference>
<name>A0ABY7K4R5_9ACTN</name>
<keyword evidence="3" id="KW-0645">Protease</keyword>
<dbReference type="InterPro" id="IPR004176">
    <property type="entry name" value="Clp_R_N"/>
</dbReference>
<feature type="domain" description="Clp R" evidence="2">
    <location>
        <begin position="1"/>
        <end position="69"/>
    </location>
</feature>
<keyword evidence="4" id="KW-1185">Reference proteome</keyword>
<dbReference type="Pfam" id="PF02861">
    <property type="entry name" value="Clp_N"/>
    <property type="match status" value="1"/>
</dbReference>
<evidence type="ECO:0000313" key="3">
    <source>
        <dbReference type="EMBL" id="WAX59165.1"/>
    </source>
</evidence>
<dbReference type="PROSITE" id="PS51903">
    <property type="entry name" value="CLP_R"/>
    <property type="match status" value="1"/>
</dbReference>
<sequence length="219" mass="24100">MLDQFAEPVRCILRVAEQEADRLGHNYIGCEHVLAALAQQPGTPANRILVGHGLDIESIRGELDRLVEQGVLPPPWHNDADLLRGLGIDLDAVMRAARQTFGDAAVDNAARQVTRRTGWSPLCGKAILVKQALYYAGQQRRERNRPVIEAPDLLLGLLRDAEQPVDRPRCFNNPWRRRLRGRLGLPLRGPSPVRLVVEAAGTSLEVLQQAATAATPVPS</sequence>
<dbReference type="Proteomes" id="UP001164693">
    <property type="component" value="Chromosome"/>
</dbReference>
<evidence type="ECO:0000256" key="1">
    <source>
        <dbReference type="PROSITE-ProRule" id="PRU01251"/>
    </source>
</evidence>
<dbReference type="Gene3D" id="1.10.1780.10">
    <property type="entry name" value="Clp, N-terminal domain"/>
    <property type="match status" value="2"/>
</dbReference>
<keyword evidence="3" id="KW-0378">Hydrolase</keyword>
<dbReference type="SUPFAM" id="SSF81923">
    <property type="entry name" value="Double Clp-N motif"/>
    <property type="match status" value="1"/>
</dbReference>
<reference evidence="3" key="1">
    <citation type="submission" date="2022-05" db="EMBL/GenBank/DDBJ databases">
        <title>Jatrophihabitans sp. SB3-54 whole genome sequence.</title>
        <authorList>
            <person name="Suh M.K."/>
            <person name="Eom M.K."/>
            <person name="Kim J.S."/>
            <person name="Kim H.S."/>
            <person name="Do H.E."/>
            <person name="Shin Y.K."/>
            <person name="Lee J.-S."/>
        </authorList>
    </citation>
    <scope>NUCLEOTIDE SEQUENCE</scope>
    <source>
        <strain evidence="3">SB3-54</strain>
    </source>
</reference>
<dbReference type="GO" id="GO:0006508">
    <property type="term" value="P:proteolysis"/>
    <property type="evidence" value="ECO:0007669"/>
    <property type="project" value="UniProtKB-KW"/>
</dbReference>
<accession>A0ABY7K4R5</accession>
<evidence type="ECO:0000259" key="2">
    <source>
        <dbReference type="PROSITE" id="PS51903"/>
    </source>
</evidence>
<proteinExistence type="predicted"/>
<gene>
    <name evidence="3" type="ORF">M6B22_10485</name>
</gene>
<organism evidence="3 4">
    <name type="scientific">Jatrophihabitans cynanchi</name>
    <dbReference type="NCBI Taxonomy" id="2944128"/>
    <lineage>
        <taxon>Bacteria</taxon>
        <taxon>Bacillati</taxon>
        <taxon>Actinomycetota</taxon>
        <taxon>Actinomycetes</taxon>
        <taxon>Jatrophihabitantales</taxon>
        <taxon>Jatrophihabitantaceae</taxon>
        <taxon>Jatrophihabitans</taxon>
    </lineage>
</organism>
<protein>
    <submittedName>
        <fullName evidence="3">Clp protease N-terminal domain-containing protein</fullName>
    </submittedName>
</protein>
<dbReference type="InterPro" id="IPR036628">
    <property type="entry name" value="Clp_N_dom_sf"/>
</dbReference>
<dbReference type="GO" id="GO:0008233">
    <property type="term" value="F:peptidase activity"/>
    <property type="evidence" value="ECO:0007669"/>
    <property type="project" value="UniProtKB-KW"/>
</dbReference>
<dbReference type="RefSeq" id="WP_269445706.1">
    <property type="nucleotide sequence ID" value="NZ_CP097463.1"/>
</dbReference>